<protein>
    <submittedName>
        <fullName evidence="4">Docking protein 1 isoform X2</fullName>
    </submittedName>
</protein>
<dbReference type="RefSeq" id="XP_065675037.1">
    <property type="nucleotide sequence ID" value="XM_065818965.1"/>
</dbReference>
<dbReference type="SMART" id="SM00233">
    <property type="entry name" value="PH"/>
    <property type="match status" value="1"/>
</dbReference>
<dbReference type="Gene3D" id="2.30.29.30">
    <property type="entry name" value="Pleckstrin-homology domain (PH domain)/Phosphotyrosine-binding domain (PTB)"/>
    <property type="match status" value="2"/>
</dbReference>
<dbReference type="SMART" id="SM01244">
    <property type="entry name" value="IRS"/>
    <property type="match status" value="1"/>
</dbReference>
<dbReference type="Pfam" id="PF02174">
    <property type="entry name" value="IRS"/>
    <property type="match status" value="1"/>
</dbReference>
<dbReference type="PANTHER" id="PTHR21258:SF62">
    <property type="entry name" value="INSULIN RECEPTOR SUBSTRATE 1"/>
    <property type="match status" value="1"/>
</dbReference>
<keyword evidence="3" id="KW-1185">Reference proteome</keyword>
<dbReference type="SMART" id="SM00310">
    <property type="entry name" value="PTBI"/>
    <property type="match status" value="1"/>
</dbReference>
<dbReference type="Proteomes" id="UP001652625">
    <property type="component" value="Chromosome 15"/>
</dbReference>
<dbReference type="PROSITE" id="PS50003">
    <property type="entry name" value="PH_DOMAIN"/>
    <property type="match status" value="1"/>
</dbReference>
<sequence length="305" mass="35532">MTSIDNYDDLVKCGYLEVKLPRKHRKFGTQAWKQKWFLLRRKSSRGNARLEYYRSEDSCLHKHNKKVLDLTCLRTIDELVYSRSHRVCFKLILKDFFILLAPDKENIREWIRLIQKLVFPQPNITGQLNRPKGTFFVTIIKTDGSERLGLAGDYILSITQKSIQLYHATSNLLDNPAVVWDLDDIPRFRLQKLNQLYDTEKIFTVNLARTSVAKEGEFQFLTLNGREILETVKSHIQQRSALHYDSSQSSPINVKTTRSSFGVFDKRSRSHSFPNRFYRHHCTNTSDLSMLSNGSHLPSFPSSQT</sequence>
<dbReference type="Pfam" id="PF15413">
    <property type="entry name" value="PH_11"/>
    <property type="match status" value="1"/>
</dbReference>
<feature type="domain" description="PH" evidence="1">
    <location>
        <begin position="9"/>
        <end position="119"/>
    </location>
</feature>
<accession>A0ABM4DKK4</accession>
<dbReference type="PANTHER" id="PTHR21258">
    <property type="entry name" value="DOCKING PROTEIN RELATED"/>
    <property type="match status" value="1"/>
</dbReference>
<dbReference type="PROSITE" id="PS51064">
    <property type="entry name" value="IRS_PTB"/>
    <property type="match status" value="1"/>
</dbReference>
<dbReference type="InterPro" id="IPR050996">
    <property type="entry name" value="Docking_Protein_DOK"/>
</dbReference>
<reference evidence="4" key="1">
    <citation type="submission" date="2025-08" db="UniProtKB">
        <authorList>
            <consortium name="RefSeq"/>
        </authorList>
    </citation>
    <scope>IDENTIFICATION</scope>
</reference>
<dbReference type="InterPro" id="IPR011993">
    <property type="entry name" value="PH-like_dom_sf"/>
</dbReference>
<name>A0ABM4DKK4_HYDVU</name>
<evidence type="ECO:0000259" key="2">
    <source>
        <dbReference type="PROSITE" id="PS51064"/>
    </source>
</evidence>
<dbReference type="SUPFAM" id="SSF50729">
    <property type="entry name" value="PH domain-like"/>
    <property type="match status" value="2"/>
</dbReference>
<evidence type="ECO:0000313" key="3">
    <source>
        <dbReference type="Proteomes" id="UP001652625"/>
    </source>
</evidence>
<dbReference type="GeneID" id="100207452"/>
<dbReference type="InterPro" id="IPR001849">
    <property type="entry name" value="PH_domain"/>
</dbReference>
<dbReference type="InterPro" id="IPR002404">
    <property type="entry name" value="IRS_PTB"/>
</dbReference>
<evidence type="ECO:0000259" key="1">
    <source>
        <dbReference type="PROSITE" id="PS50003"/>
    </source>
</evidence>
<evidence type="ECO:0000313" key="4">
    <source>
        <dbReference type="RefSeq" id="XP_065675037.1"/>
    </source>
</evidence>
<gene>
    <name evidence="4" type="primary">LOC100207452</name>
</gene>
<organism evidence="3 4">
    <name type="scientific">Hydra vulgaris</name>
    <name type="common">Hydra</name>
    <name type="synonym">Hydra attenuata</name>
    <dbReference type="NCBI Taxonomy" id="6087"/>
    <lineage>
        <taxon>Eukaryota</taxon>
        <taxon>Metazoa</taxon>
        <taxon>Cnidaria</taxon>
        <taxon>Hydrozoa</taxon>
        <taxon>Hydroidolina</taxon>
        <taxon>Anthoathecata</taxon>
        <taxon>Aplanulata</taxon>
        <taxon>Hydridae</taxon>
        <taxon>Hydra</taxon>
    </lineage>
</organism>
<proteinExistence type="predicted"/>
<feature type="domain" description="IRS-type PTB" evidence="2">
    <location>
        <begin position="131"/>
        <end position="246"/>
    </location>
</feature>